<proteinExistence type="predicted"/>
<reference evidence="2" key="1">
    <citation type="submission" date="2021-01" db="EMBL/GenBank/DDBJ databases">
        <authorList>
            <consortium name="Genoscope - CEA"/>
            <person name="William W."/>
        </authorList>
    </citation>
    <scope>NUCLEOTIDE SEQUENCE</scope>
</reference>
<dbReference type="EMBL" id="CAJJDN010000043">
    <property type="protein sequence ID" value="CAD8082085.1"/>
    <property type="molecule type" value="Genomic_DNA"/>
</dbReference>
<dbReference type="Pfam" id="PF12774">
    <property type="entry name" value="AAA_6"/>
    <property type="match status" value="1"/>
</dbReference>
<evidence type="ECO:0000313" key="2">
    <source>
        <dbReference type="EMBL" id="CAD8082085.1"/>
    </source>
</evidence>
<sequence>MLDDYYRCFRHQIRSSTIRQLVLEKQNHVKILAKTLGRYCIVFNCSKQITLNMMEKLFAGQHIVEMNLIYFY</sequence>
<gene>
    <name evidence="2" type="ORF">PSON_ATCC_30995.1.T0430011</name>
</gene>
<keyword evidence="3" id="KW-1185">Reference proteome</keyword>
<evidence type="ECO:0000259" key="1">
    <source>
        <dbReference type="Pfam" id="PF12774"/>
    </source>
</evidence>
<dbReference type="GO" id="GO:0005524">
    <property type="term" value="F:ATP binding"/>
    <property type="evidence" value="ECO:0007669"/>
    <property type="project" value="InterPro"/>
</dbReference>
<name>A0A8S1MYJ7_9CILI</name>
<evidence type="ECO:0000313" key="3">
    <source>
        <dbReference type="Proteomes" id="UP000692954"/>
    </source>
</evidence>
<protein>
    <recommendedName>
        <fullName evidence="1">Dynein heavy chain hydrolytic ATP-binding dynein motor region domain-containing protein</fullName>
    </recommendedName>
</protein>
<feature type="domain" description="Dynein heavy chain hydrolytic ATP-binding dynein motor region" evidence="1">
    <location>
        <begin position="25"/>
        <end position="60"/>
    </location>
</feature>
<dbReference type="AlphaFoldDB" id="A0A8S1MYJ7"/>
<dbReference type="InterPro" id="IPR035699">
    <property type="entry name" value="AAA_6"/>
</dbReference>
<comment type="caution">
    <text evidence="2">The sequence shown here is derived from an EMBL/GenBank/DDBJ whole genome shotgun (WGS) entry which is preliminary data.</text>
</comment>
<accession>A0A8S1MYJ7</accession>
<dbReference type="Proteomes" id="UP000692954">
    <property type="component" value="Unassembled WGS sequence"/>
</dbReference>
<organism evidence="2 3">
    <name type="scientific">Paramecium sonneborni</name>
    <dbReference type="NCBI Taxonomy" id="65129"/>
    <lineage>
        <taxon>Eukaryota</taxon>
        <taxon>Sar</taxon>
        <taxon>Alveolata</taxon>
        <taxon>Ciliophora</taxon>
        <taxon>Intramacronucleata</taxon>
        <taxon>Oligohymenophorea</taxon>
        <taxon>Peniculida</taxon>
        <taxon>Parameciidae</taxon>
        <taxon>Paramecium</taxon>
    </lineage>
</organism>